<name>A0A4P1REG5_LUPAN</name>
<accession>A0A4P1REG5</accession>
<dbReference type="InterPro" id="IPR004883">
    <property type="entry name" value="LOB"/>
</dbReference>
<dbReference type="STRING" id="3871.A0A4P1REG5"/>
<dbReference type="Gramene" id="OIW08997">
    <property type="protein sequence ID" value="OIW08997"/>
    <property type="gene ID" value="TanjilG_05973"/>
</dbReference>
<feature type="domain" description="LOB" evidence="2">
    <location>
        <begin position="12"/>
        <end position="113"/>
    </location>
</feature>
<dbReference type="AlphaFoldDB" id="A0A4P1REG5"/>
<dbReference type="PANTHER" id="PTHR31301:SF105">
    <property type="entry name" value="LOB DOMAIN PROTEIN"/>
    <property type="match status" value="1"/>
</dbReference>
<dbReference type="Pfam" id="PF03195">
    <property type="entry name" value="LOB"/>
    <property type="match status" value="1"/>
</dbReference>
<gene>
    <name evidence="3" type="ORF">TanjilG_05973</name>
</gene>
<evidence type="ECO:0000313" key="4">
    <source>
        <dbReference type="Proteomes" id="UP000188354"/>
    </source>
</evidence>
<sequence length="193" mass="22048">MKSHYNNTKKSQACAACKYQRRKCPSNCIFAPYFPHDRQKQFLNAHKLFGVGKINNLIKPLDAVQRDIAMSTIIYESNMRANDPVGGCVGCIHRICSQIARYEAELRIVLQHLVFFRAQYQPITESVQYDPYIADNIINVNDDVIPFHESDIHFQEQLKLLSRENAIKDGIAVENVNACDVQNSNSGLYLEIL</sequence>
<dbReference type="KEGG" id="lang:109350618"/>
<organism evidence="3 4">
    <name type="scientific">Lupinus angustifolius</name>
    <name type="common">Narrow-leaved blue lupine</name>
    <dbReference type="NCBI Taxonomy" id="3871"/>
    <lineage>
        <taxon>Eukaryota</taxon>
        <taxon>Viridiplantae</taxon>
        <taxon>Streptophyta</taxon>
        <taxon>Embryophyta</taxon>
        <taxon>Tracheophyta</taxon>
        <taxon>Spermatophyta</taxon>
        <taxon>Magnoliopsida</taxon>
        <taxon>eudicotyledons</taxon>
        <taxon>Gunneridae</taxon>
        <taxon>Pentapetalae</taxon>
        <taxon>rosids</taxon>
        <taxon>fabids</taxon>
        <taxon>Fabales</taxon>
        <taxon>Fabaceae</taxon>
        <taxon>Papilionoideae</taxon>
        <taxon>50 kb inversion clade</taxon>
        <taxon>genistoids sensu lato</taxon>
        <taxon>core genistoids</taxon>
        <taxon>Genisteae</taxon>
        <taxon>Lupinus</taxon>
    </lineage>
</organism>
<protein>
    <recommendedName>
        <fullName evidence="2">LOB domain-containing protein</fullName>
    </recommendedName>
</protein>
<evidence type="ECO:0000313" key="3">
    <source>
        <dbReference type="EMBL" id="OIW08997.1"/>
    </source>
</evidence>
<dbReference type="EMBL" id="CM007366">
    <property type="protein sequence ID" value="OIW08997.1"/>
    <property type="molecule type" value="Genomic_DNA"/>
</dbReference>
<evidence type="ECO:0000256" key="1">
    <source>
        <dbReference type="ARBA" id="ARBA00005474"/>
    </source>
</evidence>
<reference evidence="3 4" key="1">
    <citation type="journal article" date="2017" name="Plant Biotechnol. J.">
        <title>A comprehensive draft genome sequence for lupin (Lupinus angustifolius), an emerging health food: insights into plant-microbe interactions and legume evolution.</title>
        <authorList>
            <person name="Hane J.K."/>
            <person name="Ming Y."/>
            <person name="Kamphuis L.G."/>
            <person name="Nelson M.N."/>
            <person name="Garg G."/>
            <person name="Atkins C.A."/>
            <person name="Bayer P.E."/>
            <person name="Bravo A."/>
            <person name="Bringans S."/>
            <person name="Cannon S."/>
            <person name="Edwards D."/>
            <person name="Foley R."/>
            <person name="Gao L.L."/>
            <person name="Harrison M.J."/>
            <person name="Huang W."/>
            <person name="Hurgobin B."/>
            <person name="Li S."/>
            <person name="Liu C.W."/>
            <person name="McGrath A."/>
            <person name="Morahan G."/>
            <person name="Murray J."/>
            <person name="Weller J."/>
            <person name="Jian J."/>
            <person name="Singh K.B."/>
        </authorList>
    </citation>
    <scope>NUCLEOTIDE SEQUENCE [LARGE SCALE GENOMIC DNA]</scope>
    <source>
        <strain evidence="4">cv. Tanjil</strain>
        <tissue evidence="3">Whole plant</tissue>
    </source>
</reference>
<proteinExistence type="inferred from homology"/>
<keyword evidence="4" id="KW-1185">Reference proteome</keyword>
<dbReference type="PROSITE" id="PS50891">
    <property type="entry name" value="LOB"/>
    <property type="match status" value="1"/>
</dbReference>
<evidence type="ECO:0000259" key="2">
    <source>
        <dbReference type="PROSITE" id="PS50891"/>
    </source>
</evidence>
<dbReference type="Proteomes" id="UP000188354">
    <property type="component" value="Chromosome LG06"/>
</dbReference>
<dbReference type="OrthoDB" id="1893065at2759"/>
<dbReference type="PANTHER" id="PTHR31301">
    <property type="entry name" value="LOB DOMAIN-CONTAINING PROTEIN 4-RELATED"/>
    <property type="match status" value="1"/>
</dbReference>
<comment type="similarity">
    <text evidence="1">Belongs to the LOB domain-containing protein family.</text>
</comment>